<dbReference type="GO" id="GO:0000981">
    <property type="term" value="F:DNA-binding transcription factor activity, RNA polymerase II-specific"/>
    <property type="evidence" value="ECO:0007669"/>
    <property type="project" value="InterPro"/>
</dbReference>
<evidence type="ECO:0000259" key="7">
    <source>
        <dbReference type="PROSITE" id="PS50048"/>
    </source>
</evidence>
<dbReference type="AlphaFoldDB" id="A0A6G1GCW8"/>
<dbReference type="PROSITE" id="PS00463">
    <property type="entry name" value="ZN2_CY6_FUNGAL_1"/>
    <property type="match status" value="1"/>
</dbReference>
<keyword evidence="5" id="KW-0539">Nucleus</keyword>
<dbReference type="InterPro" id="IPR050815">
    <property type="entry name" value="TF_fung"/>
</dbReference>
<evidence type="ECO:0000313" key="9">
    <source>
        <dbReference type="Proteomes" id="UP000504638"/>
    </source>
</evidence>
<dbReference type="GO" id="GO:0006351">
    <property type="term" value="P:DNA-templated transcription"/>
    <property type="evidence" value="ECO:0007669"/>
    <property type="project" value="InterPro"/>
</dbReference>
<dbReference type="PROSITE" id="PS50048">
    <property type="entry name" value="ZN2_CY6_FUNGAL_2"/>
    <property type="match status" value="1"/>
</dbReference>
<keyword evidence="4" id="KW-0804">Transcription</keyword>
<feature type="region of interest" description="Disordered" evidence="6">
    <location>
        <begin position="43"/>
        <end position="101"/>
    </location>
</feature>
<feature type="domain" description="Zn(2)-C6 fungal-type" evidence="7">
    <location>
        <begin position="6"/>
        <end position="40"/>
    </location>
</feature>
<dbReference type="GO" id="GO:0003677">
    <property type="term" value="F:DNA binding"/>
    <property type="evidence" value="ECO:0007669"/>
    <property type="project" value="InterPro"/>
</dbReference>
<gene>
    <name evidence="8 10" type="ORF">P152DRAFT_195648</name>
</gene>
<evidence type="ECO:0000313" key="10">
    <source>
        <dbReference type="RefSeq" id="XP_033537377.1"/>
    </source>
</evidence>
<evidence type="ECO:0000256" key="2">
    <source>
        <dbReference type="ARBA" id="ARBA00022723"/>
    </source>
</evidence>
<dbReference type="SMART" id="SM00906">
    <property type="entry name" value="Fungal_trans"/>
    <property type="match status" value="1"/>
</dbReference>
<dbReference type="Proteomes" id="UP000504638">
    <property type="component" value="Unplaced"/>
</dbReference>
<dbReference type="GO" id="GO:0008270">
    <property type="term" value="F:zinc ion binding"/>
    <property type="evidence" value="ECO:0007669"/>
    <property type="project" value="InterPro"/>
</dbReference>
<dbReference type="RefSeq" id="XP_033537377.1">
    <property type="nucleotide sequence ID" value="XM_033674295.1"/>
</dbReference>
<keyword evidence="3" id="KW-0805">Transcription regulation</keyword>
<dbReference type="EMBL" id="ML975151">
    <property type="protein sequence ID" value="KAF1815746.1"/>
    <property type="molecule type" value="Genomic_DNA"/>
</dbReference>
<reference evidence="10" key="2">
    <citation type="submission" date="2020-04" db="EMBL/GenBank/DDBJ databases">
        <authorList>
            <consortium name="NCBI Genome Project"/>
        </authorList>
    </citation>
    <scope>NUCLEOTIDE SEQUENCE</scope>
    <source>
        <strain evidence="10">CBS 781.70</strain>
    </source>
</reference>
<dbReference type="OrthoDB" id="4161332at2759"/>
<organism evidence="8">
    <name type="scientific">Eremomyces bilateralis CBS 781.70</name>
    <dbReference type="NCBI Taxonomy" id="1392243"/>
    <lineage>
        <taxon>Eukaryota</taxon>
        <taxon>Fungi</taxon>
        <taxon>Dikarya</taxon>
        <taxon>Ascomycota</taxon>
        <taxon>Pezizomycotina</taxon>
        <taxon>Dothideomycetes</taxon>
        <taxon>Dothideomycetes incertae sedis</taxon>
        <taxon>Eremomycetales</taxon>
        <taxon>Eremomycetaceae</taxon>
        <taxon>Eremomyces</taxon>
    </lineage>
</organism>
<evidence type="ECO:0000256" key="4">
    <source>
        <dbReference type="ARBA" id="ARBA00023163"/>
    </source>
</evidence>
<reference evidence="10" key="3">
    <citation type="submission" date="2025-04" db="UniProtKB">
        <authorList>
            <consortium name="RefSeq"/>
        </authorList>
    </citation>
    <scope>IDENTIFICATION</scope>
    <source>
        <strain evidence="10">CBS 781.70</strain>
    </source>
</reference>
<dbReference type="GO" id="GO:0005634">
    <property type="term" value="C:nucleus"/>
    <property type="evidence" value="ECO:0007669"/>
    <property type="project" value="UniProtKB-SubCell"/>
</dbReference>
<dbReference type="CDD" id="cd00067">
    <property type="entry name" value="GAL4"/>
    <property type="match status" value="1"/>
</dbReference>
<dbReference type="InterPro" id="IPR001138">
    <property type="entry name" value="Zn2Cys6_DnaBD"/>
</dbReference>
<proteinExistence type="predicted"/>
<evidence type="ECO:0000256" key="3">
    <source>
        <dbReference type="ARBA" id="ARBA00023015"/>
    </source>
</evidence>
<evidence type="ECO:0000256" key="1">
    <source>
        <dbReference type="ARBA" id="ARBA00004123"/>
    </source>
</evidence>
<protein>
    <recommendedName>
        <fullName evidence="7">Zn(2)-C6 fungal-type domain-containing protein</fullName>
    </recommendedName>
</protein>
<dbReference type="CDD" id="cd12148">
    <property type="entry name" value="fungal_TF_MHR"/>
    <property type="match status" value="1"/>
</dbReference>
<evidence type="ECO:0000256" key="6">
    <source>
        <dbReference type="SAM" id="MobiDB-lite"/>
    </source>
</evidence>
<keyword evidence="9" id="KW-1185">Reference proteome</keyword>
<dbReference type="Pfam" id="PF04082">
    <property type="entry name" value="Fungal_trans"/>
    <property type="match status" value="1"/>
</dbReference>
<feature type="region of interest" description="Disordered" evidence="6">
    <location>
        <begin position="592"/>
        <end position="643"/>
    </location>
</feature>
<accession>A0A6G1GCW8</accession>
<evidence type="ECO:0000256" key="5">
    <source>
        <dbReference type="ARBA" id="ARBA00023242"/>
    </source>
</evidence>
<dbReference type="InterPro" id="IPR007219">
    <property type="entry name" value="XnlR_reg_dom"/>
</dbReference>
<reference evidence="8 10" key="1">
    <citation type="submission" date="2020-01" db="EMBL/GenBank/DDBJ databases">
        <authorList>
            <consortium name="DOE Joint Genome Institute"/>
            <person name="Haridas S."/>
            <person name="Albert R."/>
            <person name="Binder M."/>
            <person name="Bloem J."/>
            <person name="Labutti K."/>
            <person name="Salamov A."/>
            <person name="Andreopoulos B."/>
            <person name="Baker S.E."/>
            <person name="Barry K."/>
            <person name="Bills G."/>
            <person name="Bluhm B.H."/>
            <person name="Cannon C."/>
            <person name="Castanera R."/>
            <person name="Culley D.E."/>
            <person name="Daum C."/>
            <person name="Ezra D."/>
            <person name="Gonzalez J.B."/>
            <person name="Henrissat B."/>
            <person name="Kuo A."/>
            <person name="Liang C."/>
            <person name="Lipzen A."/>
            <person name="Lutzoni F."/>
            <person name="Magnuson J."/>
            <person name="Mondo S."/>
            <person name="Nolan M."/>
            <person name="Ohm R."/>
            <person name="Pangilinan J."/>
            <person name="Park H.-J."/>
            <person name="Ramirez L."/>
            <person name="Alfaro M."/>
            <person name="Sun H."/>
            <person name="Tritt A."/>
            <person name="Yoshinaga Y."/>
            <person name="Zwiers L.-H."/>
            <person name="Turgeon B.G."/>
            <person name="Goodwin S.B."/>
            <person name="Spatafora J.W."/>
            <person name="Crous P.W."/>
            <person name="Grigoriev I.V."/>
        </authorList>
    </citation>
    <scope>NUCLEOTIDE SEQUENCE</scope>
    <source>
        <strain evidence="8 10">CBS 781.70</strain>
    </source>
</reference>
<keyword evidence="2" id="KW-0479">Metal-binding</keyword>
<dbReference type="PANTHER" id="PTHR47338">
    <property type="entry name" value="ZN(II)2CYS6 TRANSCRIPTION FACTOR (EUROFUNG)-RELATED"/>
    <property type="match status" value="1"/>
</dbReference>
<dbReference type="PANTHER" id="PTHR47338:SF5">
    <property type="entry name" value="ZN(II)2CYS6 TRANSCRIPTION FACTOR (EUROFUNG)"/>
    <property type="match status" value="1"/>
</dbReference>
<feature type="compositionally biased region" description="Basic residues" evidence="6">
    <location>
        <begin position="47"/>
        <end position="56"/>
    </location>
</feature>
<name>A0A6G1GCW8_9PEZI</name>
<dbReference type="GeneID" id="54414865"/>
<feature type="compositionally biased region" description="Polar residues" evidence="6">
    <location>
        <begin position="607"/>
        <end position="621"/>
    </location>
</feature>
<comment type="subcellular location">
    <subcellularLocation>
        <location evidence="1">Nucleus</location>
    </subcellularLocation>
</comment>
<evidence type="ECO:0000313" key="8">
    <source>
        <dbReference type="EMBL" id="KAF1815746.1"/>
    </source>
</evidence>
<feature type="compositionally biased region" description="Basic and acidic residues" evidence="6">
    <location>
        <begin position="57"/>
        <end position="70"/>
    </location>
</feature>
<sequence length="742" mass="83424">MRNPIACAPCRTAKRQCIHHDARPPCDRCRALGRGDTCYFPPPGTSMHHRLTKSARRQRESGRDGGEISGRRLAYYPPSPGPQQDGEDGGKPSIIDPKHQGKVVGGWIPAKRTDVDLTDVNPYRYFTDEVKNSYLRCSYKWSFLHTPTLLKKVRKEEVEPAVIWAILALAIRFSTRAPEPFSTPIEASNTFAAHARNLLQLSLEVPDLTTIQTLLMITGHSWGSGDGQKAWMYLGLAVRMVQVLRLCEEGEYKDMETLTEEEFIESEERRRTAWTCFLMDSLLSGGKGRRRGLSADEMQVQLPCERDSFVFGEAVRTESLSPGCYNSGLSLGFPTGELGLIAYSMRVADIWGDVARWACSRDAEDQLPWDPDSKYQILTQQLEKWRSSLPHRLQYRKSGLHGHSALDQGQAYVYMHSIYFMSVMFLQRQYVPVLGPQSEQKLFPNYLAGKDDPSWIEWQRYSKRQLYHTAVTVCDMMEEIRSFGLFFLRGLVPWTGFTIYTAIGVMLYQLNFSDSEDDPAVTIRAKERVNRGCSFLREMKGHWPMADAQFETIRRMQAFYHKVQNPKEGVSPDERSALGEALVDYGAVQQALSPQASSSADEPSPLSEIQASAMPSPTGYQVSPPQPQSTSSPAIAKRSVSPPTQPLALDSVIRHGSTVPAMPILQPPAQQMLQPPDIIPTVPPDAYQVGPSAPIAETWPGDVNLFDFSNYDLEMVDFDTVATDATLMFWEDFPGQVEFSFQ</sequence>